<sequence length="327" mass="35735">MSRDNAAFESEEYTVGWVCALPLEMAAARGMLDLIHPDLSHQDPDDHNSYILGEIHGHKIVIACLPAGNYGTNPAATVAKDLLRTFKSIRFGLMVGIGGGAPSAQHDIRLGDVVISQPSGTLGGVVQHDRGKILPEGGFERTGSHNAPPQSLLSALARLQATHMTEESRVPEFLSQLSAKTPKRMKGKFSYPGALHDRLYTAGYDHVKPGSTTCAECDESQVIEREDRCDTDPYFHYGVIASGNQVIKDGKTRERLSQEYGALCFEMEAAGLYNFPCLVIRGICDYADSHKNKMWQEYAAATAAAFAKELLLFVPPNQVLQEKKLVS</sequence>
<protein>
    <recommendedName>
        <fullName evidence="1">Nucleoside phosphorylase domain-containing protein</fullName>
    </recommendedName>
</protein>
<evidence type="ECO:0000313" key="3">
    <source>
        <dbReference type="Proteomes" id="UP000009096"/>
    </source>
</evidence>
<dbReference type="Proteomes" id="UP000009096">
    <property type="component" value="Chromosome 8"/>
</dbReference>
<gene>
    <name evidence="2" type="ORF">FVEG_17518</name>
</gene>
<name>W7MVX9_GIBM7</name>
<dbReference type="KEGG" id="fvr:FVEG_17518"/>
<dbReference type="GO" id="GO:0003824">
    <property type="term" value="F:catalytic activity"/>
    <property type="evidence" value="ECO:0007669"/>
    <property type="project" value="InterPro"/>
</dbReference>
<keyword evidence="3" id="KW-1185">Reference proteome</keyword>
<dbReference type="Pfam" id="PF01048">
    <property type="entry name" value="PNP_UDP_1"/>
    <property type="match status" value="1"/>
</dbReference>
<dbReference type="GO" id="GO:0009116">
    <property type="term" value="P:nucleoside metabolic process"/>
    <property type="evidence" value="ECO:0007669"/>
    <property type="project" value="InterPro"/>
</dbReference>
<dbReference type="EMBL" id="CM000585">
    <property type="protein sequence ID" value="EWG55416.1"/>
    <property type="molecule type" value="Genomic_DNA"/>
</dbReference>
<dbReference type="InterPro" id="IPR035994">
    <property type="entry name" value="Nucleoside_phosphorylase_sf"/>
</dbReference>
<dbReference type="SUPFAM" id="SSF53167">
    <property type="entry name" value="Purine and uridine phosphorylases"/>
    <property type="match status" value="1"/>
</dbReference>
<dbReference type="STRING" id="334819.W7MVX9"/>
<dbReference type="VEuPathDB" id="FungiDB:FVEG_17518"/>
<accession>W7MVX9</accession>
<reference evidence="2 3" key="1">
    <citation type="journal article" date="2010" name="Nature">
        <title>Comparative genomics reveals mobile pathogenicity chromosomes in Fusarium.</title>
        <authorList>
            <person name="Ma L.J."/>
            <person name="van der Does H.C."/>
            <person name="Borkovich K.A."/>
            <person name="Coleman J.J."/>
            <person name="Daboussi M.J."/>
            <person name="Di Pietro A."/>
            <person name="Dufresne M."/>
            <person name="Freitag M."/>
            <person name="Grabherr M."/>
            <person name="Henrissat B."/>
            <person name="Houterman P.M."/>
            <person name="Kang S."/>
            <person name="Shim W.B."/>
            <person name="Woloshuk C."/>
            <person name="Xie X."/>
            <person name="Xu J.R."/>
            <person name="Antoniw J."/>
            <person name="Baker S.E."/>
            <person name="Bluhm B.H."/>
            <person name="Breakspear A."/>
            <person name="Brown D.W."/>
            <person name="Butchko R.A."/>
            <person name="Chapman S."/>
            <person name="Coulson R."/>
            <person name="Coutinho P.M."/>
            <person name="Danchin E.G."/>
            <person name="Diener A."/>
            <person name="Gale L.R."/>
            <person name="Gardiner D.M."/>
            <person name="Goff S."/>
            <person name="Hammond-Kosack K.E."/>
            <person name="Hilburn K."/>
            <person name="Hua-Van A."/>
            <person name="Jonkers W."/>
            <person name="Kazan K."/>
            <person name="Kodira C.D."/>
            <person name="Koehrsen M."/>
            <person name="Kumar L."/>
            <person name="Lee Y.H."/>
            <person name="Li L."/>
            <person name="Manners J.M."/>
            <person name="Miranda-Saavedra D."/>
            <person name="Mukherjee M."/>
            <person name="Park G."/>
            <person name="Park J."/>
            <person name="Park S.Y."/>
            <person name="Proctor R.H."/>
            <person name="Regev A."/>
            <person name="Ruiz-Roldan M.C."/>
            <person name="Sain D."/>
            <person name="Sakthikumar S."/>
            <person name="Sykes S."/>
            <person name="Schwartz D.C."/>
            <person name="Turgeon B.G."/>
            <person name="Wapinski I."/>
            <person name="Yoder O."/>
            <person name="Young S."/>
            <person name="Zeng Q."/>
            <person name="Zhou S."/>
            <person name="Galagan J."/>
            <person name="Cuomo C.A."/>
            <person name="Kistler H.C."/>
            <person name="Rep M."/>
        </authorList>
    </citation>
    <scope>NUCLEOTIDE SEQUENCE [LARGE SCALE GENOMIC DNA]</scope>
    <source>
        <strain evidence="3">M3125 / FGSC 7600</strain>
    </source>
</reference>
<dbReference type="PANTHER" id="PTHR46082">
    <property type="entry name" value="ATP/GTP-BINDING PROTEIN-RELATED"/>
    <property type="match status" value="1"/>
</dbReference>
<dbReference type="GeneID" id="30074394"/>
<organism evidence="2 3">
    <name type="scientific">Gibberella moniliformis (strain M3125 / FGSC 7600)</name>
    <name type="common">Maize ear and stalk rot fungus</name>
    <name type="synonym">Fusarium verticillioides</name>
    <dbReference type="NCBI Taxonomy" id="334819"/>
    <lineage>
        <taxon>Eukaryota</taxon>
        <taxon>Fungi</taxon>
        <taxon>Dikarya</taxon>
        <taxon>Ascomycota</taxon>
        <taxon>Pezizomycotina</taxon>
        <taxon>Sordariomycetes</taxon>
        <taxon>Hypocreomycetidae</taxon>
        <taxon>Hypocreales</taxon>
        <taxon>Nectriaceae</taxon>
        <taxon>Fusarium</taxon>
        <taxon>Fusarium fujikuroi species complex</taxon>
    </lineage>
</organism>
<dbReference type="EMBL" id="DS022264">
    <property type="protein sequence ID" value="EWG55416.1"/>
    <property type="molecule type" value="Genomic_DNA"/>
</dbReference>
<dbReference type="RefSeq" id="XP_018761607.1">
    <property type="nucleotide sequence ID" value="XM_018906765.1"/>
</dbReference>
<proteinExistence type="predicted"/>
<evidence type="ECO:0000259" key="1">
    <source>
        <dbReference type="Pfam" id="PF01048"/>
    </source>
</evidence>
<dbReference type="Gene3D" id="3.40.50.1580">
    <property type="entry name" value="Nucleoside phosphorylase domain"/>
    <property type="match status" value="1"/>
</dbReference>
<feature type="domain" description="Nucleoside phosphorylase" evidence="1">
    <location>
        <begin position="207"/>
        <end position="305"/>
    </location>
</feature>
<dbReference type="InterPro" id="IPR000845">
    <property type="entry name" value="Nucleoside_phosphorylase_d"/>
</dbReference>
<dbReference type="OrthoDB" id="1577640at2759"/>
<dbReference type="AlphaFoldDB" id="W7MVX9"/>
<dbReference type="InterPro" id="IPR053137">
    <property type="entry name" value="NLR-like"/>
</dbReference>
<evidence type="ECO:0000313" key="2">
    <source>
        <dbReference type="EMBL" id="EWG55416.1"/>
    </source>
</evidence>
<dbReference type="PANTHER" id="PTHR46082:SF11">
    <property type="entry name" value="AAA+ ATPASE DOMAIN-CONTAINING PROTEIN-RELATED"/>
    <property type="match status" value="1"/>
</dbReference>